<keyword evidence="2" id="KW-1185">Reference proteome</keyword>
<reference evidence="1 2" key="1">
    <citation type="submission" date="2019-07" db="EMBL/GenBank/DDBJ databases">
        <title>Caenimonas sedimenti sp. nov., isolated from activated sludge.</title>
        <authorList>
            <person name="Xu J."/>
        </authorList>
    </citation>
    <scope>NUCLEOTIDE SEQUENCE [LARGE SCALE GENOMIC DNA]</scope>
    <source>
        <strain evidence="1 2">HX-9-20</strain>
    </source>
</reference>
<sequence length="91" mass="9703">MTHALPRFISTAAAFGALLAGCAVDPGFMPAAETRSLNNPGPAVVVTPVVAATIASTQEVTCRAEAYRRSFEDPAARDLIYGQAYRDCMRR</sequence>
<name>A0A562ZQ01_9BURK</name>
<dbReference type="Proteomes" id="UP000318199">
    <property type="component" value="Unassembled WGS sequence"/>
</dbReference>
<dbReference type="PROSITE" id="PS51257">
    <property type="entry name" value="PROKAR_LIPOPROTEIN"/>
    <property type="match status" value="1"/>
</dbReference>
<proteinExistence type="predicted"/>
<evidence type="ECO:0000313" key="1">
    <source>
        <dbReference type="EMBL" id="TWO70408.1"/>
    </source>
</evidence>
<protein>
    <submittedName>
        <fullName evidence="1">Uncharacterized protein</fullName>
    </submittedName>
</protein>
<dbReference type="EMBL" id="VOBQ01000012">
    <property type="protein sequence ID" value="TWO70408.1"/>
    <property type="molecule type" value="Genomic_DNA"/>
</dbReference>
<gene>
    <name evidence="1" type="ORF">FN976_15620</name>
</gene>
<organism evidence="1 2">
    <name type="scientific">Caenimonas sedimenti</name>
    <dbReference type="NCBI Taxonomy" id="2596921"/>
    <lineage>
        <taxon>Bacteria</taxon>
        <taxon>Pseudomonadati</taxon>
        <taxon>Pseudomonadota</taxon>
        <taxon>Betaproteobacteria</taxon>
        <taxon>Burkholderiales</taxon>
        <taxon>Comamonadaceae</taxon>
        <taxon>Caenimonas</taxon>
    </lineage>
</organism>
<dbReference type="AlphaFoldDB" id="A0A562ZQ01"/>
<comment type="caution">
    <text evidence="1">The sequence shown here is derived from an EMBL/GenBank/DDBJ whole genome shotgun (WGS) entry which is preliminary data.</text>
</comment>
<evidence type="ECO:0000313" key="2">
    <source>
        <dbReference type="Proteomes" id="UP000318199"/>
    </source>
</evidence>
<accession>A0A562ZQ01</accession>